<sequence>MLASALWVGGCANWKENSSVDALTSASRNPPAGQRRIGESKKSIVLDVEFVNIKVDQTDPDQAASLWQWVDETPIDVHLRSRLIDNGLRVGVVSSDERFRQRLSAIASDHDALDNFLASAAVASDVSRGEKRIPMRIGKRYELNLRTPIEGQHVAMARIGDQTIGRTLNNAQYLMAVHPIQMTGQQQIMLKLRTEIQHGEMRQKWIGSDSAIRIDQRRETWSIPSLDLDIEAAQGDMIVIAPTWPLTGLAKRMLAGLNADNQEEQIVVLIRIDRVPTAIDQL</sequence>
<evidence type="ECO:0000313" key="1">
    <source>
        <dbReference type="EMBL" id="QDT05769.1"/>
    </source>
</evidence>
<organism evidence="1 2">
    <name type="scientific">Rubripirellula lacrimiformis</name>
    <dbReference type="NCBI Taxonomy" id="1930273"/>
    <lineage>
        <taxon>Bacteria</taxon>
        <taxon>Pseudomonadati</taxon>
        <taxon>Planctomycetota</taxon>
        <taxon>Planctomycetia</taxon>
        <taxon>Pirellulales</taxon>
        <taxon>Pirellulaceae</taxon>
        <taxon>Rubripirellula</taxon>
    </lineage>
</organism>
<keyword evidence="2" id="KW-1185">Reference proteome</keyword>
<gene>
    <name evidence="1" type="ORF">K227x_41730</name>
</gene>
<protein>
    <submittedName>
        <fullName evidence="1">Uncharacterized protein</fullName>
    </submittedName>
</protein>
<accession>A0A517NF61</accession>
<evidence type="ECO:0000313" key="2">
    <source>
        <dbReference type="Proteomes" id="UP000318538"/>
    </source>
</evidence>
<reference evidence="1 2" key="1">
    <citation type="submission" date="2019-02" db="EMBL/GenBank/DDBJ databases">
        <title>Deep-cultivation of Planctomycetes and their phenomic and genomic characterization uncovers novel biology.</title>
        <authorList>
            <person name="Wiegand S."/>
            <person name="Jogler M."/>
            <person name="Boedeker C."/>
            <person name="Pinto D."/>
            <person name="Vollmers J."/>
            <person name="Rivas-Marin E."/>
            <person name="Kohn T."/>
            <person name="Peeters S.H."/>
            <person name="Heuer A."/>
            <person name="Rast P."/>
            <person name="Oberbeckmann S."/>
            <person name="Bunk B."/>
            <person name="Jeske O."/>
            <person name="Meyerdierks A."/>
            <person name="Storesund J.E."/>
            <person name="Kallscheuer N."/>
            <person name="Luecker S."/>
            <person name="Lage O.M."/>
            <person name="Pohl T."/>
            <person name="Merkel B.J."/>
            <person name="Hornburger P."/>
            <person name="Mueller R.-W."/>
            <person name="Bruemmer F."/>
            <person name="Labrenz M."/>
            <person name="Spormann A.M."/>
            <person name="Op den Camp H."/>
            <person name="Overmann J."/>
            <person name="Amann R."/>
            <person name="Jetten M.S.M."/>
            <person name="Mascher T."/>
            <person name="Medema M.H."/>
            <person name="Devos D.P."/>
            <person name="Kaster A.-K."/>
            <person name="Ovreas L."/>
            <person name="Rohde M."/>
            <person name="Galperin M.Y."/>
            <person name="Jogler C."/>
        </authorList>
    </citation>
    <scope>NUCLEOTIDE SEQUENCE [LARGE SCALE GENOMIC DNA]</scope>
    <source>
        <strain evidence="1 2">K22_7</strain>
    </source>
</reference>
<name>A0A517NF61_9BACT</name>
<proteinExistence type="predicted"/>
<dbReference type="KEGG" id="rlc:K227x_41730"/>
<dbReference type="Proteomes" id="UP000318538">
    <property type="component" value="Chromosome"/>
</dbReference>
<dbReference type="AlphaFoldDB" id="A0A517NF61"/>
<dbReference type="RefSeq" id="WP_218933381.1">
    <property type="nucleotide sequence ID" value="NZ_CP036525.1"/>
</dbReference>
<dbReference type="EMBL" id="CP036525">
    <property type="protein sequence ID" value="QDT05769.1"/>
    <property type="molecule type" value="Genomic_DNA"/>
</dbReference>